<dbReference type="Proteomes" id="UP000537890">
    <property type="component" value="Unassembled WGS sequence"/>
</dbReference>
<proteinExistence type="predicted"/>
<accession>A0A7Z0SD84</accession>
<organism evidence="1 2">
    <name type="scientific">Candidatus Methanofishera endochildressiae</name>
    <dbReference type="NCBI Taxonomy" id="2738884"/>
    <lineage>
        <taxon>Bacteria</taxon>
        <taxon>Pseudomonadati</taxon>
        <taxon>Pseudomonadota</taxon>
        <taxon>Gammaproteobacteria</taxon>
        <taxon>Candidatus Methanofishera</taxon>
    </lineage>
</organism>
<evidence type="ECO:0000313" key="2">
    <source>
        <dbReference type="Proteomes" id="UP000537890"/>
    </source>
</evidence>
<name>A0A7Z0SD84_9GAMM</name>
<protein>
    <submittedName>
        <fullName evidence="1">Uncharacterized protein</fullName>
    </submittedName>
</protein>
<sequence>MSDREKIQKTLQKALEINLDNCKYGTIVEIGAGQEVARNFFQAGGAAGTIAKTFLHMISMSDFFGCRKPSALSRGFNENAGAGIYSRYRIINFNPCKKHHLFFLCSNGNG</sequence>
<reference evidence="1 2" key="1">
    <citation type="submission" date="2020-05" db="EMBL/GenBank/DDBJ databases">
        <title>Horizontal transmission and recombination maintain forever young bacterial symbiont genomes.</title>
        <authorList>
            <person name="Russell S.L."/>
            <person name="Pepper-Tunick E."/>
            <person name="Svedberg J."/>
            <person name="Byrne A."/>
            <person name="Ruelas Castillo J."/>
            <person name="Vollmers C."/>
            <person name="Beinart R.A."/>
            <person name="Corbett-Detig R."/>
        </authorList>
    </citation>
    <scope>NUCLEOTIDE SEQUENCE [LARGE SCALE GENOMIC DNA]</scope>
    <source>
        <strain evidence="1">4727-3</strain>
    </source>
</reference>
<evidence type="ECO:0000313" key="1">
    <source>
        <dbReference type="EMBL" id="NYT46686.1"/>
    </source>
</evidence>
<comment type="caution">
    <text evidence="1">The sequence shown here is derived from an EMBL/GenBank/DDBJ whole genome shotgun (WGS) entry which is preliminary data.</text>
</comment>
<gene>
    <name evidence="1" type="ORF">H0A75_02500</name>
</gene>
<dbReference type="AlphaFoldDB" id="A0A7Z0SD84"/>
<dbReference type="EMBL" id="JACCHS010000028">
    <property type="protein sequence ID" value="NYT46686.1"/>
    <property type="molecule type" value="Genomic_DNA"/>
</dbReference>